<gene>
    <name evidence="8" type="ORF">EW145_g5439</name>
</gene>
<reference evidence="8 9" key="1">
    <citation type="submission" date="2019-02" db="EMBL/GenBank/DDBJ databases">
        <title>Genome sequencing of the rare red list fungi Phellinidium pouzarii.</title>
        <authorList>
            <person name="Buettner E."/>
            <person name="Kellner H."/>
        </authorList>
    </citation>
    <scope>NUCLEOTIDE SEQUENCE [LARGE SCALE GENOMIC DNA]</scope>
    <source>
        <strain evidence="8 9">DSM 108285</strain>
    </source>
</reference>
<name>A0A4S4L4R8_9AGAM</name>
<feature type="transmembrane region" description="Helical" evidence="6">
    <location>
        <begin position="83"/>
        <end position="101"/>
    </location>
</feature>
<dbReference type="GO" id="GO:0005737">
    <property type="term" value="C:cytoplasm"/>
    <property type="evidence" value="ECO:0007669"/>
    <property type="project" value="TreeGrafter"/>
</dbReference>
<feature type="transmembrane region" description="Helical" evidence="6">
    <location>
        <begin position="395"/>
        <end position="412"/>
    </location>
</feature>
<dbReference type="OrthoDB" id="2159384at2759"/>
<dbReference type="EMBL" id="SGPK01000332">
    <property type="protein sequence ID" value="THH04550.1"/>
    <property type="molecule type" value="Genomic_DNA"/>
</dbReference>
<organism evidence="8 9">
    <name type="scientific">Phellinidium pouzarii</name>
    <dbReference type="NCBI Taxonomy" id="167371"/>
    <lineage>
        <taxon>Eukaryota</taxon>
        <taxon>Fungi</taxon>
        <taxon>Dikarya</taxon>
        <taxon>Basidiomycota</taxon>
        <taxon>Agaricomycotina</taxon>
        <taxon>Agaricomycetes</taxon>
        <taxon>Hymenochaetales</taxon>
        <taxon>Hymenochaetaceae</taxon>
        <taxon>Phellinidium</taxon>
    </lineage>
</organism>
<evidence type="ECO:0000259" key="7">
    <source>
        <dbReference type="PROSITE" id="PS51380"/>
    </source>
</evidence>
<evidence type="ECO:0000256" key="6">
    <source>
        <dbReference type="SAM" id="Phobius"/>
    </source>
</evidence>
<dbReference type="Proteomes" id="UP000308199">
    <property type="component" value="Unassembled WGS sequence"/>
</dbReference>
<keyword evidence="9" id="KW-1185">Reference proteome</keyword>
<proteinExistence type="predicted"/>
<dbReference type="AlphaFoldDB" id="A0A4S4L4R8"/>
<dbReference type="Pfam" id="PF03124">
    <property type="entry name" value="EXS"/>
    <property type="match status" value="1"/>
</dbReference>
<comment type="caution">
    <text evidence="8">The sequence shown here is derived from an EMBL/GenBank/DDBJ whole genome shotgun (WGS) entry which is preliminary data.</text>
</comment>
<protein>
    <recommendedName>
        <fullName evidence="7">EXS domain-containing protein</fullName>
    </recommendedName>
</protein>
<feature type="domain" description="EXS" evidence="7">
    <location>
        <begin position="196"/>
        <end position="505"/>
    </location>
</feature>
<evidence type="ECO:0000313" key="8">
    <source>
        <dbReference type="EMBL" id="THH04550.1"/>
    </source>
</evidence>
<feature type="region of interest" description="Disordered" evidence="5">
    <location>
        <begin position="355"/>
        <end position="378"/>
    </location>
</feature>
<evidence type="ECO:0000256" key="2">
    <source>
        <dbReference type="ARBA" id="ARBA00022692"/>
    </source>
</evidence>
<keyword evidence="4 6" id="KW-0472">Membrane</keyword>
<feature type="transmembrane region" description="Helical" evidence="6">
    <location>
        <begin position="113"/>
        <end position="133"/>
    </location>
</feature>
<sequence>MDIEAPFAASFPLPFRAFFLAGTGLLCWATNLHILHTFRVDVAAALELRSLHATTLHSNAPLHLTSSGPPTAVVLARAVYRLFYAYSLWVFAAWAIFRLATRGDPTLVDAYKFIPAVTALSLVMFVISPFNILEKCVRDHFLLAMRRCIFSPASMPVYFSDVVLADIFTSYAKVIGDVWLSLCMILPSGSLLIFPSQDGWSRLMVPCLMSIPYAIRFRQCIIDYMQPTTTTKKPLYNALKYASSFPVIFLSAAQRSITVNTMEEEDSDAEEHPLFRLWYDQFIMLVIRAEIEMLGFRLLSVAINSLYSFWWDVTHDWGLELLHTRILSPRLQSRPPRPLVLPSLHMHGASSLDGPRPNIHARHTSPSHQNRLQASGSHGSPFLAQRHPWGLRARLFFPLPAYPIALFANLLLRLTWSLKLSAHLHARAAAVFGSVSDTGTESEGLQMSGALLFFWLELAELLRRWVWVFFRVEWECVQRITEQEEFSMHTRDLSEGFSSGEGYVDLSTDASTGLGELELESVSTVFDVHEKAGHDLP</sequence>
<keyword evidence="3 6" id="KW-1133">Transmembrane helix</keyword>
<dbReference type="InterPro" id="IPR004342">
    <property type="entry name" value="EXS_C"/>
</dbReference>
<dbReference type="PANTHER" id="PTHR10783:SF46">
    <property type="entry name" value="PROTEIN ERD1 HOMOLOG 2"/>
    <property type="match status" value="1"/>
</dbReference>
<evidence type="ECO:0000256" key="1">
    <source>
        <dbReference type="ARBA" id="ARBA00004141"/>
    </source>
</evidence>
<evidence type="ECO:0000256" key="3">
    <source>
        <dbReference type="ARBA" id="ARBA00022989"/>
    </source>
</evidence>
<evidence type="ECO:0000313" key="9">
    <source>
        <dbReference type="Proteomes" id="UP000308199"/>
    </source>
</evidence>
<evidence type="ECO:0000256" key="5">
    <source>
        <dbReference type="SAM" id="MobiDB-lite"/>
    </source>
</evidence>
<comment type="subcellular location">
    <subcellularLocation>
        <location evidence="1">Membrane</location>
        <topology evidence="1">Multi-pass membrane protein</topology>
    </subcellularLocation>
</comment>
<dbReference type="PROSITE" id="PS51380">
    <property type="entry name" value="EXS"/>
    <property type="match status" value="1"/>
</dbReference>
<accession>A0A4S4L4R8</accession>
<evidence type="ECO:0000256" key="4">
    <source>
        <dbReference type="ARBA" id="ARBA00023136"/>
    </source>
</evidence>
<dbReference type="PANTHER" id="PTHR10783">
    <property type="entry name" value="XENOTROPIC AND POLYTROPIC RETROVIRUS RECEPTOR 1-RELATED"/>
    <property type="match status" value="1"/>
</dbReference>
<feature type="compositionally biased region" description="Polar residues" evidence="5">
    <location>
        <begin position="366"/>
        <end position="378"/>
    </location>
</feature>
<keyword evidence="2 6" id="KW-0812">Transmembrane</keyword>
<dbReference type="GO" id="GO:0016020">
    <property type="term" value="C:membrane"/>
    <property type="evidence" value="ECO:0007669"/>
    <property type="project" value="UniProtKB-SubCell"/>
</dbReference>